<comment type="caution">
    <text evidence="1">The sequence shown here is derived from an EMBL/GenBank/DDBJ whole genome shotgun (WGS) entry which is preliminary data.</text>
</comment>
<evidence type="ECO:0000313" key="1">
    <source>
        <dbReference type="EMBL" id="CAG8721118.1"/>
    </source>
</evidence>
<dbReference type="AlphaFoldDB" id="A0A9N9I4H2"/>
<dbReference type="EMBL" id="CAJVPV010022502">
    <property type="protein sequence ID" value="CAG8721118.1"/>
    <property type="molecule type" value="Genomic_DNA"/>
</dbReference>
<gene>
    <name evidence="1" type="ORF">AMORRO_LOCUS13346</name>
</gene>
<proteinExistence type="predicted"/>
<keyword evidence="2" id="KW-1185">Reference proteome</keyword>
<evidence type="ECO:0000313" key="2">
    <source>
        <dbReference type="Proteomes" id="UP000789342"/>
    </source>
</evidence>
<dbReference type="OrthoDB" id="10504597at2759"/>
<organism evidence="1 2">
    <name type="scientific">Acaulospora morrowiae</name>
    <dbReference type="NCBI Taxonomy" id="94023"/>
    <lineage>
        <taxon>Eukaryota</taxon>
        <taxon>Fungi</taxon>
        <taxon>Fungi incertae sedis</taxon>
        <taxon>Mucoromycota</taxon>
        <taxon>Glomeromycotina</taxon>
        <taxon>Glomeromycetes</taxon>
        <taxon>Diversisporales</taxon>
        <taxon>Acaulosporaceae</taxon>
        <taxon>Acaulospora</taxon>
    </lineage>
</organism>
<protein>
    <submittedName>
        <fullName evidence="1">17734_t:CDS:1</fullName>
    </submittedName>
</protein>
<reference evidence="1" key="1">
    <citation type="submission" date="2021-06" db="EMBL/GenBank/DDBJ databases">
        <authorList>
            <person name="Kallberg Y."/>
            <person name="Tangrot J."/>
            <person name="Rosling A."/>
        </authorList>
    </citation>
    <scope>NUCLEOTIDE SEQUENCE</scope>
    <source>
        <strain evidence="1">CL551</strain>
    </source>
</reference>
<sequence length="92" mass="10648">MDSIQEQIRREVKAYRNSAQPFSINDFCFDERNNRAYFLATDPSWMKTSTLYYVDLDKIEGNGNPQVVKNGSTDVQCPDLPFSFANDEFHAK</sequence>
<feature type="non-terminal residue" evidence="1">
    <location>
        <position position="92"/>
    </location>
</feature>
<dbReference type="Proteomes" id="UP000789342">
    <property type="component" value="Unassembled WGS sequence"/>
</dbReference>
<name>A0A9N9I4H2_9GLOM</name>
<accession>A0A9N9I4H2</accession>